<proteinExistence type="inferred from homology"/>
<feature type="compositionally biased region" description="Basic and acidic residues" evidence="7">
    <location>
        <begin position="382"/>
        <end position="428"/>
    </location>
</feature>
<keyword evidence="5 6" id="KW-0326">Glycosidase</keyword>
<feature type="region of interest" description="Disordered" evidence="7">
    <location>
        <begin position="372"/>
        <end position="436"/>
    </location>
</feature>
<dbReference type="GO" id="GO:0009251">
    <property type="term" value="P:glucan catabolic process"/>
    <property type="evidence" value="ECO:0007669"/>
    <property type="project" value="TreeGrafter"/>
</dbReference>
<evidence type="ECO:0000313" key="11">
    <source>
        <dbReference type="EnsemblFungi" id="PTTG_04474-t43_1-p1"/>
    </source>
</evidence>
<evidence type="ECO:0000256" key="2">
    <source>
        <dbReference type="ARBA" id="ARBA00005641"/>
    </source>
</evidence>
<dbReference type="InterPro" id="IPR001547">
    <property type="entry name" value="Glyco_hydro_5"/>
</dbReference>
<feature type="signal peptide" evidence="8">
    <location>
        <begin position="1"/>
        <end position="18"/>
    </location>
</feature>
<dbReference type="EMBL" id="ADAS02000524">
    <property type="protein sequence ID" value="OAV87220.1"/>
    <property type="molecule type" value="Genomic_DNA"/>
</dbReference>
<reference evidence="10" key="2">
    <citation type="submission" date="2016-05" db="EMBL/GenBank/DDBJ databases">
        <title>Comparative analysis highlights variable genome content of wheat rusts and divergence of the mating loci.</title>
        <authorList>
            <person name="Cuomo C.A."/>
            <person name="Bakkeren G."/>
            <person name="Szabo L."/>
            <person name="Khalil H."/>
            <person name="Joly D."/>
            <person name="Goldberg J."/>
            <person name="Young S."/>
            <person name="Zeng Q."/>
            <person name="Fellers J."/>
        </authorList>
    </citation>
    <scope>NUCLEOTIDE SEQUENCE [LARGE SCALE GENOMIC DNA]</scope>
    <source>
        <strain evidence="10">1-1 BBBD Race 1</strain>
    </source>
</reference>
<sequence length="436" mass="47838">MTCKLYGVLVAVCALAWANQVAGLALVPLDKGKPTLTLPVRIPKLPAFAGVTLSGMDFDSNSTSQNVPQVPSGLDNDPFTIPDFEQAMHYLDDRNVSLIKLPLSWESLAHNITKLEVYTDVVATVTSRNATAVVSLAISTIHFSNFTSHIVEKDGPSLRKAANASFVEFWGKMAKHFQHDRRVIFHLMAVPHGSVLPRNWNETIQAAVTAIRESGARNVIVLPSFAAPSASATFNTFRDFPKDFERMQHIKNPDGTTHGIVFDVSQTLGLKQNSQRCGGVDVSDIVQPVVKILKEHKRQAIVGTLAGGSDPSCTRTLVKFVKEVSKSYPSLAGFIMYGAGAFDESSPWALIKEGQSDSSHCVSEEWVDQPNFTSVQPYFPKNAEDSGETKDLKDPEHPARKDQARKKSDRKGDHPKTQQDPSFDREELQSSAVPDL</sequence>
<gene>
    <name evidence="10" type="ORF">PTTG_04474</name>
</gene>
<organism evidence="10">
    <name type="scientific">Puccinia triticina (isolate 1-1 / race 1 (BBBD))</name>
    <name type="common">Brown leaf rust fungus</name>
    <dbReference type="NCBI Taxonomy" id="630390"/>
    <lineage>
        <taxon>Eukaryota</taxon>
        <taxon>Fungi</taxon>
        <taxon>Dikarya</taxon>
        <taxon>Basidiomycota</taxon>
        <taxon>Pucciniomycotina</taxon>
        <taxon>Pucciniomycetes</taxon>
        <taxon>Pucciniales</taxon>
        <taxon>Pucciniaceae</taxon>
        <taxon>Puccinia</taxon>
    </lineage>
</organism>
<evidence type="ECO:0000256" key="1">
    <source>
        <dbReference type="ARBA" id="ARBA00000966"/>
    </source>
</evidence>
<evidence type="ECO:0000256" key="3">
    <source>
        <dbReference type="ARBA" id="ARBA00012601"/>
    </source>
</evidence>
<dbReference type="Pfam" id="PF00150">
    <property type="entry name" value="Cellulase"/>
    <property type="match status" value="1"/>
</dbReference>
<dbReference type="InterPro" id="IPR017853">
    <property type="entry name" value="GH"/>
</dbReference>
<dbReference type="OrthoDB" id="5823761at2759"/>
<dbReference type="PANTHER" id="PTHR34142">
    <property type="entry name" value="ENDO-BETA-1,4-GLUCANASE A"/>
    <property type="match status" value="1"/>
</dbReference>
<keyword evidence="8" id="KW-0732">Signal</keyword>
<evidence type="ECO:0000256" key="6">
    <source>
        <dbReference type="RuleBase" id="RU361153"/>
    </source>
</evidence>
<evidence type="ECO:0000256" key="7">
    <source>
        <dbReference type="SAM" id="MobiDB-lite"/>
    </source>
</evidence>
<keyword evidence="4 6" id="KW-0378">Hydrolase</keyword>
<dbReference type="PANTHER" id="PTHR34142:SF1">
    <property type="entry name" value="GLYCOSIDE HYDROLASE FAMILY 5 DOMAIN-CONTAINING PROTEIN"/>
    <property type="match status" value="1"/>
</dbReference>
<dbReference type="GO" id="GO:0008810">
    <property type="term" value="F:cellulase activity"/>
    <property type="evidence" value="ECO:0007669"/>
    <property type="project" value="UniProtKB-EC"/>
</dbReference>
<evidence type="ECO:0000256" key="5">
    <source>
        <dbReference type="ARBA" id="ARBA00023295"/>
    </source>
</evidence>
<evidence type="ECO:0000259" key="9">
    <source>
        <dbReference type="Pfam" id="PF00150"/>
    </source>
</evidence>
<reference evidence="11 12" key="3">
    <citation type="journal article" date="2017" name="G3 (Bethesda)">
        <title>Comparative analysis highlights variable genome content of wheat rusts and divergence of the mating loci.</title>
        <authorList>
            <person name="Cuomo C.A."/>
            <person name="Bakkeren G."/>
            <person name="Khalil H.B."/>
            <person name="Panwar V."/>
            <person name="Joly D."/>
            <person name="Linning R."/>
            <person name="Sakthikumar S."/>
            <person name="Song X."/>
            <person name="Adiconis X."/>
            <person name="Fan L."/>
            <person name="Goldberg J.M."/>
            <person name="Levin J.Z."/>
            <person name="Young S."/>
            <person name="Zeng Q."/>
            <person name="Anikster Y."/>
            <person name="Bruce M."/>
            <person name="Wang M."/>
            <person name="Yin C."/>
            <person name="McCallum B."/>
            <person name="Szabo L.J."/>
            <person name="Hulbert S."/>
            <person name="Chen X."/>
            <person name="Fellers J.P."/>
        </authorList>
    </citation>
    <scope>NUCLEOTIDE SEQUENCE</scope>
    <source>
        <strain evidence="11">isolate 1-1 / race 1 (BBBD)</strain>
        <strain evidence="12">Isolate 1-1 / race 1 (BBBD)</strain>
    </source>
</reference>
<dbReference type="EnsemblFungi" id="PTTG_04474-t43_1">
    <property type="protein sequence ID" value="PTTG_04474-t43_1-p1"/>
    <property type="gene ID" value="PTTG_04474"/>
</dbReference>
<accession>A0A180G3P3</accession>
<dbReference type="AlphaFoldDB" id="A0A180G3P3"/>
<feature type="domain" description="Glycoside hydrolase family 5" evidence="9">
    <location>
        <begin position="85"/>
        <end position="265"/>
    </location>
</feature>
<evidence type="ECO:0000313" key="10">
    <source>
        <dbReference type="EMBL" id="OAV87220.1"/>
    </source>
</evidence>
<dbReference type="VEuPathDB" id="FungiDB:PTTG_04474"/>
<reference evidence="11" key="4">
    <citation type="submission" date="2025-05" db="UniProtKB">
        <authorList>
            <consortium name="EnsemblFungi"/>
        </authorList>
    </citation>
    <scope>IDENTIFICATION</scope>
    <source>
        <strain evidence="11">isolate 1-1 / race 1 (BBBD)</strain>
    </source>
</reference>
<reference evidence="10" key="1">
    <citation type="submission" date="2009-11" db="EMBL/GenBank/DDBJ databases">
        <authorList>
            <consortium name="The Broad Institute Genome Sequencing Platform"/>
            <person name="Ward D."/>
            <person name="Feldgarden M."/>
            <person name="Earl A."/>
            <person name="Young S.K."/>
            <person name="Zeng Q."/>
            <person name="Koehrsen M."/>
            <person name="Alvarado L."/>
            <person name="Berlin A."/>
            <person name="Bochicchio J."/>
            <person name="Borenstein D."/>
            <person name="Chapman S.B."/>
            <person name="Chen Z."/>
            <person name="Engels R."/>
            <person name="Freedman E."/>
            <person name="Gellesch M."/>
            <person name="Goldberg J."/>
            <person name="Griggs A."/>
            <person name="Gujja S."/>
            <person name="Heilman E."/>
            <person name="Heiman D."/>
            <person name="Hepburn T."/>
            <person name="Howarth C."/>
            <person name="Jen D."/>
            <person name="Larson L."/>
            <person name="Lewis B."/>
            <person name="Mehta T."/>
            <person name="Park D."/>
            <person name="Pearson M."/>
            <person name="Roberts A."/>
            <person name="Saif S."/>
            <person name="Shea T."/>
            <person name="Shenoy N."/>
            <person name="Sisk P."/>
            <person name="Stolte C."/>
            <person name="Sykes S."/>
            <person name="Thomson T."/>
            <person name="Walk T."/>
            <person name="White J."/>
            <person name="Yandava C."/>
            <person name="Izard J."/>
            <person name="Baranova O.V."/>
            <person name="Blanton J.M."/>
            <person name="Tanner A.C."/>
            <person name="Dewhirst F.E."/>
            <person name="Haas B."/>
            <person name="Nusbaum C."/>
            <person name="Birren B."/>
        </authorList>
    </citation>
    <scope>NUCLEOTIDE SEQUENCE [LARGE SCALE GENOMIC DNA]</scope>
    <source>
        <strain evidence="10">1-1 BBBD Race 1</strain>
    </source>
</reference>
<dbReference type="SUPFAM" id="SSF51445">
    <property type="entry name" value="(Trans)glycosidases"/>
    <property type="match status" value="1"/>
</dbReference>
<evidence type="ECO:0000256" key="8">
    <source>
        <dbReference type="SAM" id="SignalP"/>
    </source>
</evidence>
<comment type="similarity">
    <text evidence="2 6">Belongs to the glycosyl hydrolase 5 (cellulase A) family.</text>
</comment>
<dbReference type="EC" id="3.2.1.4" evidence="3"/>
<dbReference type="STRING" id="630390.A0A180G3P3"/>
<evidence type="ECO:0000256" key="4">
    <source>
        <dbReference type="ARBA" id="ARBA00022801"/>
    </source>
</evidence>
<name>A0A180G3P3_PUCT1</name>
<dbReference type="Gene3D" id="3.20.20.80">
    <property type="entry name" value="Glycosidases"/>
    <property type="match status" value="1"/>
</dbReference>
<evidence type="ECO:0000313" key="12">
    <source>
        <dbReference type="Proteomes" id="UP000005240"/>
    </source>
</evidence>
<feature type="chain" id="PRO_5008109531" description="cellulase" evidence="8">
    <location>
        <begin position="19"/>
        <end position="436"/>
    </location>
</feature>
<comment type="catalytic activity">
    <reaction evidence="1">
        <text>Endohydrolysis of (1-&gt;4)-beta-D-glucosidic linkages in cellulose, lichenin and cereal beta-D-glucans.</text>
        <dbReference type="EC" id="3.2.1.4"/>
    </reaction>
</comment>
<dbReference type="Proteomes" id="UP000005240">
    <property type="component" value="Unassembled WGS sequence"/>
</dbReference>
<keyword evidence="12" id="KW-1185">Reference proteome</keyword>
<protein>
    <recommendedName>
        <fullName evidence="3">cellulase</fullName>
        <ecNumber evidence="3">3.2.1.4</ecNumber>
    </recommendedName>
</protein>